<sequence length="423" mass="46246">MASTLYQQQLKGLCLSQETFERAKSILNLVSLRTGHGTGFAGNTATLPAVAAYLASEQLGTNEVTLNTAAVSACVQRRVFEDFLKKVRKAIQFDGDDQEQLDASGVVTYQSLVASHVPQDALDAVEWMEEAEEALPGAVMLKDRHGTTSVKCAVFSWVCDLIQVRFPHSVANNEICAAYNVPLRTLKSIANTLDLHCGDIADRIRSGLPHQSTGSSATPSKSYPNTRLQVQASLKKSPTKSAMKGKSREQELTPSKTPSQKRAVVFSRSIRSSDDMDDDVSFPATPTKKRRVDSSANVTSQAGIATTPRKRTTRATDEDTAIAAFHAAVTGRASNVSSPARPVPPLPRLLGTRTTPGDADPSTPRPSASARPRRRYYPVFLDQQQWLARDQRVERIWADAVTHCSQMVELYGHPLERYRPVLA</sequence>
<reference evidence="2 3" key="1">
    <citation type="submission" date="2014-04" db="EMBL/GenBank/DDBJ databases">
        <authorList>
            <consortium name="DOE Joint Genome Institute"/>
            <person name="Kuo A."/>
            <person name="Kohler A."/>
            <person name="Nagy L.G."/>
            <person name="Floudas D."/>
            <person name="Copeland A."/>
            <person name="Barry K.W."/>
            <person name="Cichocki N."/>
            <person name="Veneault-Fourrey C."/>
            <person name="LaButti K."/>
            <person name="Lindquist E.A."/>
            <person name="Lipzen A."/>
            <person name="Lundell T."/>
            <person name="Morin E."/>
            <person name="Murat C."/>
            <person name="Sun H."/>
            <person name="Tunlid A."/>
            <person name="Henrissat B."/>
            <person name="Grigoriev I.V."/>
            <person name="Hibbett D.S."/>
            <person name="Martin F."/>
            <person name="Nordberg H.P."/>
            <person name="Cantor M.N."/>
            <person name="Hua S.X."/>
        </authorList>
    </citation>
    <scope>NUCLEOTIDE SEQUENCE [LARGE SCALE GENOMIC DNA]</scope>
    <source>
        <strain evidence="2 3">Foug A</strain>
    </source>
</reference>
<evidence type="ECO:0000313" key="3">
    <source>
        <dbReference type="Proteomes" id="UP000053989"/>
    </source>
</evidence>
<dbReference type="STRING" id="1036808.A0A0C3DV47"/>
<dbReference type="OrthoDB" id="3358956at2759"/>
<dbReference type="Proteomes" id="UP000053989">
    <property type="component" value="Unassembled WGS sequence"/>
</dbReference>
<keyword evidence="3" id="KW-1185">Reference proteome</keyword>
<proteinExistence type="predicted"/>
<dbReference type="InParanoid" id="A0A0C3DV47"/>
<accession>A0A0C3DV47</accession>
<name>A0A0C3DV47_9AGAM</name>
<evidence type="ECO:0000313" key="2">
    <source>
        <dbReference type="EMBL" id="KIM59826.1"/>
    </source>
</evidence>
<dbReference type="EMBL" id="KN822069">
    <property type="protein sequence ID" value="KIM59826.1"/>
    <property type="molecule type" value="Genomic_DNA"/>
</dbReference>
<feature type="region of interest" description="Disordered" evidence="1">
    <location>
        <begin position="332"/>
        <end position="374"/>
    </location>
</feature>
<feature type="compositionally biased region" description="Low complexity" evidence="1">
    <location>
        <begin position="348"/>
        <end position="370"/>
    </location>
</feature>
<dbReference type="HOGENOM" id="CLU_046438_0_0_1"/>
<organism evidence="2 3">
    <name type="scientific">Scleroderma citrinum Foug A</name>
    <dbReference type="NCBI Taxonomy" id="1036808"/>
    <lineage>
        <taxon>Eukaryota</taxon>
        <taxon>Fungi</taxon>
        <taxon>Dikarya</taxon>
        <taxon>Basidiomycota</taxon>
        <taxon>Agaricomycotina</taxon>
        <taxon>Agaricomycetes</taxon>
        <taxon>Agaricomycetidae</taxon>
        <taxon>Boletales</taxon>
        <taxon>Sclerodermatineae</taxon>
        <taxon>Sclerodermataceae</taxon>
        <taxon>Scleroderma</taxon>
    </lineage>
</organism>
<protein>
    <submittedName>
        <fullName evidence="2">Uncharacterized protein</fullName>
    </submittedName>
</protein>
<dbReference type="AlphaFoldDB" id="A0A0C3DV47"/>
<reference evidence="3" key="2">
    <citation type="submission" date="2015-01" db="EMBL/GenBank/DDBJ databases">
        <title>Evolutionary Origins and Diversification of the Mycorrhizal Mutualists.</title>
        <authorList>
            <consortium name="DOE Joint Genome Institute"/>
            <consortium name="Mycorrhizal Genomics Consortium"/>
            <person name="Kohler A."/>
            <person name="Kuo A."/>
            <person name="Nagy L.G."/>
            <person name="Floudas D."/>
            <person name="Copeland A."/>
            <person name="Barry K.W."/>
            <person name="Cichocki N."/>
            <person name="Veneault-Fourrey C."/>
            <person name="LaButti K."/>
            <person name="Lindquist E.A."/>
            <person name="Lipzen A."/>
            <person name="Lundell T."/>
            <person name="Morin E."/>
            <person name="Murat C."/>
            <person name="Riley R."/>
            <person name="Ohm R."/>
            <person name="Sun H."/>
            <person name="Tunlid A."/>
            <person name="Henrissat B."/>
            <person name="Grigoriev I.V."/>
            <person name="Hibbett D.S."/>
            <person name="Martin F."/>
        </authorList>
    </citation>
    <scope>NUCLEOTIDE SEQUENCE [LARGE SCALE GENOMIC DNA]</scope>
    <source>
        <strain evidence="3">Foug A</strain>
    </source>
</reference>
<gene>
    <name evidence="2" type="ORF">SCLCIDRAFT_125474</name>
</gene>
<evidence type="ECO:0000256" key="1">
    <source>
        <dbReference type="SAM" id="MobiDB-lite"/>
    </source>
</evidence>
<feature type="region of interest" description="Disordered" evidence="1">
    <location>
        <begin position="233"/>
        <end position="316"/>
    </location>
</feature>
<feature type="compositionally biased region" description="Polar residues" evidence="1">
    <location>
        <begin position="294"/>
        <end position="304"/>
    </location>
</feature>